<keyword evidence="2" id="KW-1185">Reference proteome</keyword>
<reference evidence="1 2" key="1">
    <citation type="journal article" date="2012" name="Appl. Soil Ecol.">
        <title>Isolation and characterization of new plant growth-promoting bacterial endophytes.</title>
        <authorList>
            <person name="Rashid S."/>
            <person name="Charles T.C."/>
            <person name="Glick B.R."/>
        </authorList>
    </citation>
    <scope>NUCLEOTIDE SEQUENCE [LARGE SCALE GENOMIC DNA]</scope>
    <source>
        <strain evidence="1 2">YsS1</strain>
    </source>
</reference>
<organism evidence="1 2">
    <name type="scientific">Pseudomonas viciae</name>
    <dbReference type="NCBI Taxonomy" id="2505979"/>
    <lineage>
        <taxon>Bacteria</taxon>
        <taxon>Pseudomonadati</taxon>
        <taxon>Pseudomonadota</taxon>
        <taxon>Gammaproteobacteria</taxon>
        <taxon>Pseudomonadales</taxon>
        <taxon>Pseudomonadaceae</taxon>
        <taxon>Pseudomonas</taxon>
    </lineage>
</organism>
<proteinExistence type="predicted"/>
<gene>
    <name evidence="1" type="ORF">QCD61_04945</name>
</gene>
<accession>A0ABY8PGU7</accession>
<dbReference type="RefSeq" id="WP_280944716.1">
    <property type="nucleotide sequence ID" value="NZ_CP123771.1"/>
</dbReference>
<name>A0ABY8PGU7_9PSED</name>
<evidence type="ECO:0000313" key="2">
    <source>
        <dbReference type="Proteomes" id="UP001227386"/>
    </source>
</evidence>
<dbReference type="EMBL" id="CP123771">
    <property type="protein sequence ID" value="WGO94432.1"/>
    <property type="molecule type" value="Genomic_DNA"/>
</dbReference>
<evidence type="ECO:0000313" key="1">
    <source>
        <dbReference type="EMBL" id="WGO94432.1"/>
    </source>
</evidence>
<sequence>MQAASSTNNLIDFCSSTATSMPLEEISNLFEKADLKSEFFSLYVHVAEVFSNIYEHSVSDSAATVAWSLTVSSCKGILTVSISDNGQGVYSSISKRTTKRLSRLEALALALNQKSIPSHRGKGLQGLLKGVERGTLTRFSIESDSYLFLAEPGVSKYSRIARKPGCKVVISAELNGDRL</sequence>
<protein>
    <recommendedName>
        <fullName evidence="3">Histidine kinase/HSP90-like ATPase domain-containing protein</fullName>
    </recommendedName>
</protein>
<dbReference type="Proteomes" id="UP001227386">
    <property type="component" value="Chromosome"/>
</dbReference>
<evidence type="ECO:0008006" key="3">
    <source>
        <dbReference type="Google" id="ProtNLM"/>
    </source>
</evidence>